<evidence type="ECO:0000256" key="2">
    <source>
        <dbReference type="ARBA" id="ARBA00022679"/>
    </source>
</evidence>
<sequence length="234" mass="25995">MNERSAEFDCTITNWTYVYGLSQDVASAVKAADFEPDVIVALAPDGWFAGRCLRDLLGIDELASLKIDPSLEAEAAESITDALPAERVADKNVLLVDDIADTGGTLSRAASIVADREASEVRTATLHAIDTSDFTPAFFGDRFEDWQWVIYPWTFTEDMSELIAGVMTSVADDRFSTDEIRDHLASFHGITRAELEMAHPDRLTEVLAEMDRRDLIEAIDADGEQQWELRETTN</sequence>
<accession>A0A8J8TCH7</accession>
<keyword evidence="5" id="KW-1185">Reference proteome</keyword>
<dbReference type="SUPFAM" id="SSF53271">
    <property type="entry name" value="PRTase-like"/>
    <property type="match status" value="1"/>
</dbReference>
<evidence type="ECO:0000259" key="3">
    <source>
        <dbReference type="Pfam" id="PF00156"/>
    </source>
</evidence>
<proteinExistence type="predicted"/>
<organism evidence="4 5">
    <name type="scientific">Halonotius terrestris</name>
    <dbReference type="NCBI Taxonomy" id="2487750"/>
    <lineage>
        <taxon>Archaea</taxon>
        <taxon>Methanobacteriati</taxon>
        <taxon>Methanobacteriota</taxon>
        <taxon>Stenosarchaea group</taxon>
        <taxon>Halobacteria</taxon>
        <taxon>Halobacteriales</taxon>
        <taxon>Haloferacaceae</taxon>
        <taxon>Halonotius</taxon>
    </lineage>
</organism>
<evidence type="ECO:0000313" key="4">
    <source>
        <dbReference type="EMBL" id="TQQ83543.1"/>
    </source>
</evidence>
<evidence type="ECO:0000256" key="1">
    <source>
        <dbReference type="ARBA" id="ARBA00022676"/>
    </source>
</evidence>
<dbReference type="Gene3D" id="3.40.50.2020">
    <property type="match status" value="1"/>
</dbReference>
<gene>
    <name evidence="4" type="ORF">EGH24_01760</name>
</gene>
<keyword evidence="2" id="KW-0808">Transferase</keyword>
<evidence type="ECO:0000313" key="5">
    <source>
        <dbReference type="Proteomes" id="UP000705823"/>
    </source>
</evidence>
<dbReference type="GO" id="GO:0016757">
    <property type="term" value="F:glycosyltransferase activity"/>
    <property type="evidence" value="ECO:0007669"/>
    <property type="project" value="UniProtKB-KW"/>
</dbReference>
<dbReference type="PANTHER" id="PTHR43363:SF2">
    <property type="entry name" value="PHOSPHORIBOSYLTRANSFERASE"/>
    <property type="match status" value="1"/>
</dbReference>
<dbReference type="AlphaFoldDB" id="A0A8J8TCH7"/>
<dbReference type="OrthoDB" id="4952at2157"/>
<protein>
    <submittedName>
        <fullName evidence="4">Phosphoribosyltransferase</fullName>
    </submittedName>
</protein>
<dbReference type="Pfam" id="PF00156">
    <property type="entry name" value="Pribosyltran"/>
    <property type="match status" value="1"/>
</dbReference>
<name>A0A8J8TCH7_9EURY</name>
<dbReference type="RefSeq" id="WP_142978460.1">
    <property type="nucleotide sequence ID" value="NZ_RKLU01000001.1"/>
</dbReference>
<dbReference type="PANTHER" id="PTHR43363">
    <property type="entry name" value="HYPOXANTHINE PHOSPHORIBOSYLTRANSFERASE"/>
    <property type="match status" value="1"/>
</dbReference>
<dbReference type="Proteomes" id="UP000705823">
    <property type="component" value="Unassembled WGS sequence"/>
</dbReference>
<dbReference type="CDD" id="cd06223">
    <property type="entry name" value="PRTases_typeI"/>
    <property type="match status" value="1"/>
</dbReference>
<comment type="caution">
    <text evidence="4">The sequence shown here is derived from an EMBL/GenBank/DDBJ whole genome shotgun (WGS) entry which is preliminary data.</text>
</comment>
<dbReference type="InterPro" id="IPR000836">
    <property type="entry name" value="PRTase_dom"/>
</dbReference>
<dbReference type="EMBL" id="RKLU01000001">
    <property type="protein sequence ID" value="TQQ83543.1"/>
    <property type="molecule type" value="Genomic_DNA"/>
</dbReference>
<reference evidence="4" key="1">
    <citation type="submission" date="2019-02" db="EMBL/GenBank/DDBJ databases">
        <title>Halonotius sp. a new haloarchaeum isolated from saline soil.</title>
        <authorList>
            <person name="Duran-Viseras A."/>
            <person name="Sanchez-Porro C."/>
            <person name="Ventosa A."/>
        </authorList>
    </citation>
    <scope>NUCLEOTIDE SEQUENCE</scope>
    <source>
        <strain evidence="4">F15B</strain>
    </source>
</reference>
<dbReference type="InterPro" id="IPR029057">
    <property type="entry name" value="PRTase-like"/>
</dbReference>
<feature type="domain" description="Phosphoribosyltransferase" evidence="3">
    <location>
        <begin position="32"/>
        <end position="128"/>
    </location>
</feature>
<keyword evidence="1 4" id="KW-0328">Glycosyltransferase</keyword>